<evidence type="ECO:0000313" key="3">
    <source>
        <dbReference type="EMBL" id="SBW03762.1"/>
    </source>
</evidence>
<dbReference type="SUPFAM" id="SSF55347">
    <property type="entry name" value="Glyceraldehyde-3-phosphate dehydrogenase-like, C-terminal domain"/>
    <property type="match status" value="1"/>
</dbReference>
<sequence length="475" mass="53321">MVTRRNFLKKAGIATAGLAISSIGSVSALSEDSLKRVNGANGKINLACVGIGYRGSDIIKEFEKTGLANVVALCDVDMGAKHTQEIMGKFPKAKRFKDFREMFDKMGNEIEAVSVGTPDHSHFPICMMAMAYGKHVYVEKPMGRTFYEAELMMQAAKKYPNVVTQVGNQGHSEANYFQFKAWKEAGIIKDVTEVVAHMNSPRRWHGWDTNIYKLPEGQPIPQGMDWNTWLMAIPYHDYSDKYHYGNWRCWYDFGMGALGDWGAHILDTVHEFLDLGLPYEINPVMLEGHNDYFFPMSSTIQFRFPRRGDMPPLDITWYDGINNQPKLPNGYGASELDPNIPTVAGGKMEARKLNPGKIIYSKDLIFKGGSHGSTLSIIPEEKAKEMASRLPEVPESTSNHFANFLLACQGKEKTRSPFEVFGPLSQVFSLGVMAQRLNVPIKFDRNTKVVTNNAFANDMLAGVPPRKGWEDFYKV</sequence>
<dbReference type="EMBL" id="FLUM01000003">
    <property type="protein sequence ID" value="SBW03762.1"/>
    <property type="molecule type" value="Genomic_DNA"/>
</dbReference>
<reference evidence="3" key="1">
    <citation type="submission" date="2016-04" db="EMBL/GenBank/DDBJ databases">
        <authorList>
            <person name="Evans L.H."/>
            <person name="Alamgir A."/>
            <person name="Owens N."/>
            <person name="Weber N.D."/>
            <person name="Virtaneva K."/>
            <person name="Barbian K."/>
            <person name="Babar A."/>
            <person name="Rosenke K."/>
        </authorList>
    </citation>
    <scope>NUCLEOTIDE SEQUENCE</scope>
    <source>
        <strain evidence="3">86-1</strain>
    </source>
</reference>
<dbReference type="NCBIfam" id="TIGR01409">
    <property type="entry name" value="TAT_signal_seq"/>
    <property type="match status" value="1"/>
</dbReference>
<dbReference type="InterPro" id="IPR006311">
    <property type="entry name" value="TAT_signal"/>
</dbReference>
<dbReference type="InterPro" id="IPR000683">
    <property type="entry name" value="Gfo/Idh/MocA-like_OxRdtase_N"/>
</dbReference>
<dbReference type="InterPro" id="IPR050463">
    <property type="entry name" value="Gfo/Idh/MocA_oxidrdct_glycsds"/>
</dbReference>
<evidence type="ECO:0000259" key="1">
    <source>
        <dbReference type="Pfam" id="PF01408"/>
    </source>
</evidence>
<protein>
    <submittedName>
        <fullName evidence="3">Uncharacterized protein</fullName>
    </submittedName>
</protein>
<organism evidence="3">
    <name type="scientific">uncultured Dysgonomonas sp</name>
    <dbReference type="NCBI Taxonomy" id="206096"/>
    <lineage>
        <taxon>Bacteria</taxon>
        <taxon>Pseudomonadati</taxon>
        <taxon>Bacteroidota</taxon>
        <taxon>Bacteroidia</taxon>
        <taxon>Bacteroidales</taxon>
        <taxon>Dysgonomonadaceae</taxon>
        <taxon>Dysgonomonas</taxon>
        <taxon>environmental samples</taxon>
    </lineage>
</organism>
<dbReference type="PROSITE" id="PS51318">
    <property type="entry name" value="TAT"/>
    <property type="match status" value="1"/>
</dbReference>
<gene>
    <name evidence="3" type="ORF">KL86DYS1_30662</name>
</gene>
<evidence type="ECO:0000259" key="2">
    <source>
        <dbReference type="Pfam" id="PF19051"/>
    </source>
</evidence>
<dbReference type="PANTHER" id="PTHR43818">
    <property type="entry name" value="BCDNA.GH03377"/>
    <property type="match status" value="1"/>
</dbReference>
<feature type="domain" description="Gfo/Idh/MocA-like oxidoreductase N-terminal" evidence="1">
    <location>
        <begin position="44"/>
        <end position="164"/>
    </location>
</feature>
<dbReference type="InterPro" id="IPR043906">
    <property type="entry name" value="Gfo/Idh/MocA_OxRdtase_bact_C"/>
</dbReference>
<name>A0A212JWN5_9BACT</name>
<dbReference type="InterPro" id="IPR019546">
    <property type="entry name" value="TAT_signal_bac_arc"/>
</dbReference>
<dbReference type="Pfam" id="PF19051">
    <property type="entry name" value="GFO_IDH_MocA_C2"/>
    <property type="match status" value="1"/>
</dbReference>
<accession>A0A212JWN5</accession>
<dbReference type="SUPFAM" id="SSF51735">
    <property type="entry name" value="NAD(P)-binding Rossmann-fold domains"/>
    <property type="match status" value="1"/>
</dbReference>
<dbReference type="GO" id="GO:0000166">
    <property type="term" value="F:nucleotide binding"/>
    <property type="evidence" value="ECO:0007669"/>
    <property type="project" value="InterPro"/>
</dbReference>
<dbReference type="InterPro" id="IPR036291">
    <property type="entry name" value="NAD(P)-bd_dom_sf"/>
</dbReference>
<dbReference type="Gene3D" id="3.40.50.720">
    <property type="entry name" value="NAD(P)-binding Rossmann-like Domain"/>
    <property type="match status" value="1"/>
</dbReference>
<dbReference type="RefSeq" id="WP_296942679.1">
    <property type="nucleotide sequence ID" value="NZ_LT599032.1"/>
</dbReference>
<dbReference type="AlphaFoldDB" id="A0A212JWN5"/>
<proteinExistence type="predicted"/>
<dbReference type="Pfam" id="PF01408">
    <property type="entry name" value="GFO_IDH_MocA"/>
    <property type="match status" value="1"/>
</dbReference>
<dbReference type="PANTHER" id="PTHR43818:SF3">
    <property type="entry name" value="OXIDOREDUCTASE-RELATED"/>
    <property type="match status" value="1"/>
</dbReference>
<feature type="domain" description="Gfo/Idh/MocA-like oxidoreductase bacterial type C-terminal" evidence="2">
    <location>
        <begin position="216"/>
        <end position="274"/>
    </location>
</feature>